<dbReference type="AlphaFoldDB" id="A0A6N4V8G1"/>
<gene>
    <name evidence="2" type="ORF">MPOR_17350</name>
</gene>
<dbReference type="Proteomes" id="UP000466785">
    <property type="component" value="Chromosome"/>
</dbReference>
<proteinExistence type="predicted"/>
<dbReference type="Gene3D" id="3.10.450.50">
    <property type="match status" value="1"/>
</dbReference>
<dbReference type="InterPro" id="IPR032710">
    <property type="entry name" value="NTF2-like_dom_sf"/>
</dbReference>
<name>A0A6N4V8G1_9MYCO</name>
<reference evidence="2 3" key="1">
    <citation type="journal article" date="2019" name="Emerg. Microbes Infect.">
        <title>Comprehensive subspecies identification of 175 nontuberculous mycobacteria species based on 7547 genomic profiles.</title>
        <authorList>
            <person name="Matsumoto Y."/>
            <person name="Kinjo T."/>
            <person name="Motooka D."/>
            <person name="Nabeya D."/>
            <person name="Jung N."/>
            <person name="Uechi K."/>
            <person name="Horii T."/>
            <person name="Iida T."/>
            <person name="Fujita J."/>
            <person name="Nakamura S."/>
        </authorList>
    </citation>
    <scope>NUCLEOTIDE SEQUENCE [LARGE SCALE GENOMIC DNA]</scope>
    <source>
        <strain evidence="2 3">JCM 12603</strain>
    </source>
</reference>
<dbReference type="SUPFAM" id="SSF54427">
    <property type="entry name" value="NTF2-like"/>
    <property type="match status" value="1"/>
</dbReference>
<accession>A0A6N4V8G1</accession>
<sequence length="126" mass="13724">MGMTTGMTTNELLDLEHAGWRSLCDGTGDQFYGSLMTDDAVMVLANGMVMDRATVTTALGQSPPWARYDITDVRLIEISADTAALVYTGTAQRDGQPEPFVAAMSSVYHRSADGWRLVLYQQSPRG</sequence>
<dbReference type="KEGG" id="mpof:MPOR_17350"/>
<evidence type="ECO:0000259" key="1">
    <source>
        <dbReference type="Pfam" id="PF14534"/>
    </source>
</evidence>
<feature type="domain" description="DUF4440" evidence="1">
    <location>
        <begin position="13"/>
        <end position="117"/>
    </location>
</feature>
<dbReference type="Pfam" id="PF14534">
    <property type="entry name" value="DUF4440"/>
    <property type="match status" value="1"/>
</dbReference>
<dbReference type="EMBL" id="AP022570">
    <property type="protein sequence ID" value="BBX50709.1"/>
    <property type="molecule type" value="Genomic_DNA"/>
</dbReference>
<dbReference type="InterPro" id="IPR027843">
    <property type="entry name" value="DUF4440"/>
</dbReference>
<keyword evidence="3" id="KW-1185">Reference proteome</keyword>
<evidence type="ECO:0000313" key="3">
    <source>
        <dbReference type="Proteomes" id="UP000466785"/>
    </source>
</evidence>
<evidence type="ECO:0000313" key="2">
    <source>
        <dbReference type="EMBL" id="BBX50709.1"/>
    </source>
</evidence>
<organism evidence="2 3">
    <name type="scientific">Mycolicibacterium poriferae</name>
    <dbReference type="NCBI Taxonomy" id="39694"/>
    <lineage>
        <taxon>Bacteria</taxon>
        <taxon>Bacillati</taxon>
        <taxon>Actinomycetota</taxon>
        <taxon>Actinomycetes</taxon>
        <taxon>Mycobacteriales</taxon>
        <taxon>Mycobacteriaceae</taxon>
        <taxon>Mycolicibacterium</taxon>
    </lineage>
</organism>
<protein>
    <recommendedName>
        <fullName evidence="1">DUF4440 domain-containing protein</fullName>
    </recommendedName>
</protein>